<name>A0A852TC67_9BACI</name>
<dbReference type="EMBL" id="JACCBX010000004">
    <property type="protein sequence ID" value="NYE05579.1"/>
    <property type="molecule type" value="Genomic_DNA"/>
</dbReference>
<keyword evidence="1" id="KW-1133">Transmembrane helix</keyword>
<evidence type="ECO:0008006" key="4">
    <source>
        <dbReference type="Google" id="ProtNLM"/>
    </source>
</evidence>
<evidence type="ECO:0000313" key="3">
    <source>
        <dbReference type="Proteomes" id="UP000548423"/>
    </source>
</evidence>
<sequence length="62" mass="6692">MKAVTSILFLLSILLFFGAIWNALALKRPGFYPPKQVLKKRAAALAGGGAIFLLLTIILSSF</sequence>
<feature type="transmembrane region" description="Helical" evidence="1">
    <location>
        <begin position="41"/>
        <end position="59"/>
    </location>
</feature>
<comment type="caution">
    <text evidence="2">The sequence shown here is derived from an EMBL/GenBank/DDBJ whole genome shotgun (WGS) entry which is preliminary data.</text>
</comment>
<reference evidence="3" key="2">
    <citation type="submission" date="2020-08" db="EMBL/GenBank/DDBJ databases">
        <title>The Agave Microbiome: Exploring the role of microbial communities in plant adaptations to desert environments.</title>
        <authorList>
            <person name="Partida-Martinez L.P."/>
        </authorList>
    </citation>
    <scope>NUCLEOTIDE SEQUENCE [LARGE SCALE GENOMIC DNA]</scope>
    <source>
        <strain evidence="3">AT2.8</strain>
    </source>
</reference>
<dbReference type="AlphaFoldDB" id="A0A852TC67"/>
<dbReference type="Pfam" id="PF26302">
    <property type="entry name" value="YhzF"/>
    <property type="match status" value="1"/>
</dbReference>
<dbReference type="Proteomes" id="UP000548423">
    <property type="component" value="Unassembled WGS sequence"/>
</dbReference>
<gene>
    <name evidence="2" type="ORF">F4694_002332</name>
</gene>
<keyword evidence="1" id="KW-0812">Transmembrane</keyword>
<dbReference type="InterPro" id="IPR058724">
    <property type="entry name" value="YhzF"/>
</dbReference>
<reference evidence="3" key="1">
    <citation type="submission" date="2020-07" db="EMBL/GenBank/DDBJ databases">
        <authorList>
            <person name="Partida-Martinez L."/>
            <person name="Huntemann M."/>
            <person name="Clum A."/>
            <person name="Wang J."/>
            <person name="Palaniappan K."/>
            <person name="Ritter S."/>
            <person name="Chen I.-M."/>
            <person name="Stamatis D."/>
            <person name="Reddy T."/>
            <person name="O'Malley R."/>
            <person name="Daum C."/>
            <person name="Shapiro N."/>
            <person name="Ivanova N."/>
            <person name="Kyrpides N."/>
            <person name="Woyke T."/>
        </authorList>
    </citation>
    <scope>NUCLEOTIDE SEQUENCE [LARGE SCALE GENOMIC DNA]</scope>
    <source>
        <strain evidence="3">AT2.8</strain>
    </source>
</reference>
<evidence type="ECO:0000313" key="2">
    <source>
        <dbReference type="EMBL" id="NYE05579.1"/>
    </source>
</evidence>
<accession>A0A852TC67</accession>
<organism evidence="2 3">
    <name type="scientific">Neobacillus niacini</name>
    <dbReference type="NCBI Taxonomy" id="86668"/>
    <lineage>
        <taxon>Bacteria</taxon>
        <taxon>Bacillati</taxon>
        <taxon>Bacillota</taxon>
        <taxon>Bacilli</taxon>
        <taxon>Bacillales</taxon>
        <taxon>Bacillaceae</taxon>
        <taxon>Neobacillus</taxon>
    </lineage>
</organism>
<proteinExistence type="predicted"/>
<protein>
    <recommendedName>
        <fullName evidence="4">DUF3995 domain-containing protein</fullName>
    </recommendedName>
</protein>
<evidence type="ECO:0000256" key="1">
    <source>
        <dbReference type="SAM" id="Phobius"/>
    </source>
</evidence>
<keyword evidence="1" id="KW-0472">Membrane</keyword>